<keyword evidence="3" id="KW-1185">Reference proteome</keyword>
<dbReference type="PANTHER" id="PTHR47642">
    <property type="entry name" value="ATP-DEPENDENT DNA HELICASE"/>
    <property type="match status" value="1"/>
</dbReference>
<dbReference type="InterPro" id="IPR051055">
    <property type="entry name" value="PIF1_helicase"/>
</dbReference>
<comment type="caution">
    <text evidence="2">The sequence shown here is derived from an EMBL/GenBank/DDBJ whole genome shotgun (WGS) entry which is preliminary data.</text>
</comment>
<dbReference type="AlphaFoldDB" id="A0AAV2N087"/>
<protein>
    <recommendedName>
        <fullName evidence="1">DNA helicase Pif1-like 2B domain-containing protein</fullName>
    </recommendedName>
</protein>
<reference evidence="2" key="1">
    <citation type="submission" date="2024-04" db="EMBL/GenBank/DDBJ databases">
        <authorList>
            <consortium name="Molecular Ecology Group"/>
        </authorList>
    </citation>
    <scope>NUCLEOTIDE SEQUENCE</scope>
</reference>
<evidence type="ECO:0000259" key="1">
    <source>
        <dbReference type="Pfam" id="PF21530"/>
    </source>
</evidence>
<dbReference type="Pfam" id="PF21530">
    <property type="entry name" value="Pif1_2B_dom"/>
    <property type="match status" value="1"/>
</dbReference>
<feature type="domain" description="DNA helicase Pif1-like 2B" evidence="1">
    <location>
        <begin position="148"/>
        <end position="180"/>
    </location>
</feature>
<organism evidence="2 3">
    <name type="scientific">Lasius platythorax</name>
    <dbReference type="NCBI Taxonomy" id="488582"/>
    <lineage>
        <taxon>Eukaryota</taxon>
        <taxon>Metazoa</taxon>
        <taxon>Ecdysozoa</taxon>
        <taxon>Arthropoda</taxon>
        <taxon>Hexapoda</taxon>
        <taxon>Insecta</taxon>
        <taxon>Pterygota</taxon>
        <taxon>Neoptera</taxon>
        <taxon>Endopterygota</taxon>
        <taxon>Hymenoptera</taxon>
        <taxon>Apocrita</taxon>
        <taxon>Aculeata</taxon>
        <taxon>Formicoidea</taxon>
        <taxon>Formicidae</taxon>
        <taxon>Formicinae</taxon>
        <taxon>Lasius</taxon>
        <taxon>Lasius</taxon>
    </lineage>
</organism>
<proteinExistence type="predicted"/>
<dbReference type="EMBL" id="CAXIPU020001105">
    <property type="protein sequence ID" value="CAL1672897.1"/>
    <property type="molecule type" value="Genomic_DNA"/>
</dbReference>
<dbReference type="Proteomes" id="UP001497644">
    <property type="component" value="Unassembled WGS sequence"/>
</dbReference>
<evidence type="ECO:0000313" key="2">
    <source>
        <dbReference type="EMBL" id="CAL1672897.1"/>
    </source>
</evidence>
<dbReference type="SUPFAM" id="SSF52540">
    <property type="entry name" value="P-loop containing nucleoside triphosphate hydrolases"/>
    <property type="match status" value="1"/>
</dbReference>
<evidence type="ECO:0000313" key="3">
    <source>
        <dbReference type="Proteomes" id="UP001497644"/>
    </source>
</evidence>
<sequence length="190" mass="21641">MFYFFDDFQQLPPVGDTSMLGIPNPTNMCSVRGKLLFKKFKKVFLLNQVMRQIGDDQIIFRDTLDRLANGCITPEDYDFISSRFVNSVVNAKYDFKDCLRIKVRKDEIVIYIDHKLRSLGSPITVIRAYHNNKTSELASTEDAHGLQSTLRLAVGSRVMLNQNLWTAQGLCNGTLGTIIDIINLLMKETI</sequence>
<name>A0AAV2N087_9HYME</name>
<accession>A0AAV2N087</accession>
<dbReference type="InterPro" id="IPR049163">
    <property type="entry name" value="Pif1-like_2B_dom"/>
</dbReference>
<dbReference type="InterPro" id="IPR027417">
    <property type="entry name" value="P-loop_NTPase"/>
</dbReference>
<gene>
    <name evidence="2" type="ORF">LPLAT_LOCUS12882</name>
</gene>